<dbReference type="STRING" id="1802436.A2370_00955"/>
<comment type="subunit">
    <text evidence="6">Monomer.</text>
</comment>
<dbReference type="InterPro" id="IPR000994">
    <property type="entry name" value="Pept_M24"/>
</dbReference>
<feature type="binding site" evidence="6">
    <location>
        <position position="174"/>
    </location>
    <ligand>
        <name>a divalent metal cation</name>
        <dbReference type="ChEBI" id="CHEBI:60240"/>
        <label>2</label>
        <note>catalytic</note>
    </ligand>
</feature>
<dbReference type="AlphaFoldDB" id="A0A1G2QCW7"/>
<dbReference type="InterPro" id="IPR001714">
    <property type="entry name" value="Pept_M24_MAP"/>
</dbReference>
<dbReference type="Proteomes" id="UP000176222">
    <property type="component" value="Unassembled WGS sequence"/>
</dbReference>
<dbReference type="GO" id="GO:0006508">
    <property type="term" value="P:proteolysis"/>
    <property type="evidence" value="ECO:0007669"/>
    <property type="project" value="UniProtKB-KW"/>
</dbReference>
<feature type="binding site" evidence="6">
    <location>
        <position position="83"/>
    </location>
    <ligand>
        <name>substrate</name>
    </ligand>
</feature>
<keyword evidence="3 6" id="KW-0645">Protease</keyword>
<dbReference type="GO" id="GO:0004239">
    <property type="term" value="F:initiator methionyl aminopeptidase activity"/>
    <property type="evidence" value="ECO:0007669"/>
    <property type="project" value="UniProtKB-UniRule"/>
</dbReference>
<feature type="binding site" evidence="6">
    <location>
        <position position="207"/>
    </location>
    <ligand>
        <name>a divalent metal cation</name>
        <dbReference type="ChEBI" id="CHEBI:60240"/>
        <label>2</label>
        <note>catalytic</note>
    </ligand>
</feature>
<gene>
    <name evidence="6" type="primary">map</name>
    <name evidence="9" type="ORF">A2370_00955</name>
</gene>
<feature type="binding site" evidence="6">
    <location>
        <position position="238"/>
    </location>
    <ligand>
        <name>a divalent metal cation</name>
        <dbReference type="ChEBI" id="CHEBI:60240"/>
        <label>2</label>
        <note>catalytic</note>
    </ligand>
</feature>
<evidence type="ECO:0000256" key="7">
    <source>
        <dbReference type="RuleBase" id="RU003653"/>
    </source>
</evidence>
<feature type="binding site" evidence="6">
    <location>
        <position position="100"/>
    </location>
    <ligand>
        <name>a divalent metal cation</name>
        <dbReference type="ChEBI" id="CHEBI:60240"/>
        <label>1</label>
    </ligand>
</feature>
<dbReference type="InterPro" id="IPR002467">
    <property type="entry name" value="Pept_M24A_MAP1"/>
</dbReference>
<keyword evidence="2 6" id="KW-0031">Aminopeptidase</keyword>
<keyword evidence="5 6" id="KW-0378">Hydrolase</keyword>
<dbReference type="PANTHER" id="PTHR43330:SF27">
    <property type="entry name" value="METHIONINE AMINOPEPTIDASE"/>
    <property type="match status" value="1"/>
</dbReference>
<sequence length="253" mass="26904">MITIKSPQDIAILKQGGKLLADILSQVAKQAVVGVKTLDLDRLAYDLIIKAGAKPAFLHYRPEGASIDYPASLCVSINDEIVHGIPSERILKTGDVVGLDLGLEYQDLFTDMAVTVVIGQASQEDKKLVSVARQALEVGIGAIKPGVTVGDIGLAIEGFVKKQGLNVVRGLAGHGVGYAPHEDPFIPNYGRAGEGEKIEPGMVLAIEPMVTAGKGAIRLLADGYTFVTKDRQRSSHFEHTVVVTKTGVEILTK</sequence>
<name>A0A1G2QCW7_9BACT</name>
<proteinExistence type="inferred from homology"/>
<dbReference type="Pfam" id="PF00557">
    <property type="entry name" value="Peptidase_M24"/>
    <property type="match status" value="1"/>
</dbReference>
<reference evidence="9 10" key="1">
    <citation type="journal article" date="2016" name="Nat. Commun.">
        <title>Thousands of microbial genomes shed light on interconnected biogeochemical processes in an aquifer system.</title>
        <authorList>
            <person name="Anantharaman K."/>
            <person name="Brown C.T."/>
            <person name="Hug L.A."/>
            <person name="Sharon I."/>
            <person name="Castelle C.J."/>
            <person name="Probst A.J."/>
            <person name="Thomas B.C."/>
            <person name="Singh A."/>
            <person name="Wilkins M.J."/>
            <person name="Karaoz U."/>
            <person name="Brodie E.L."/>
            <person name="Williams K.H."/>
            <person name="Hubbard S.S."/>
            <person name="Banfield J.F."/>
        </authorList>
    </citation>
    <scope>NUCLEOTIDE SEQUENCE [LARGE SCALE GENOMIC DNA]</scope>
</reference>
<comment type="caution">
    <text evidence="9">The sequence shown here is derived from an EMBL/GenBank/DDBJ whole genome shotgun (WGS) entry which is preliminary data.</text>
</comment>
<evidence type="ECO:0000256" key="2">
    <source>
        <dbReference type="ARBA" id="ARBA00022438"/>
    </source>
</evidence>
<evidence type="ECO:0000313" key="10">
    <source>
        <dbReference type="Proteomes" id="UP000176222"/>
    </source>
</evidence>
<comment type="function">
    <text evidence="1 6">Removes the N-terminal methionine from nascent proteins. The N-terminal methionine is often cleaved when the second residue in the primary sequence is small and uncharged (Met-Ala-, Cys, Gly, Pro, Ser, Thr, or Val). Requires deformylation of the N(alpha)-formylated initiator methionine before it can be hydrolyzed.</text>
</comment>
<dbReference type="PANTHER" id="PTHR43330">
    <property type="entry name" value="METHIONINE AMINOPEPTIDASE"/>
    <property type="match status" value="1"/>
</dbReference>
<organism evidence="9 10">
    <name type="scientific">Candidatus Vogelbacteria bacterium RIFOXYB1_FULL_42_16</name>
    <dbReference type="NCBI Taxonomy" id="1802436"/>
    <lineage>
        <taxon>Bacteria</taxon>
        <taxon>Candidatus Vogeliibacteriota</taxon>
    </lineage>
</organism>
<evidence type="ECO:0000313" key="9">
    <source>
        <dbReference type="EMBL" id="OHA57949.1"/>
    </source>
</evidence>
<accession>A0A1G2QCW7</accession>
<comment type="cofactor">
    <cofactor evidence="6">
        <name>Co(2+)</name>
        <dbReference type="ChEBI" id="CHEBI:48828"/>
    </cofactor>
    <cofactor evidence="6">
        <name>Zn(2+)</name>
        <dbReference type="ChEBI" id="CHEBI:29105"/>
    </cofactor>
    <cofactor evidence="6">
        <name>Mn(2+)</name>
        <dbReference type="ChEBI" id="CHEBI:29035"/>
    </cofactor>
    <cofactor evidence="6">
        <name>Fe(2+)</name>
        <dbReference type="ChEBI" id="CHEBI:29033"/>
    </cofactor>
    <text evidence="6">Binds 2 divalent metal cations per subunit. Has a high-affinity and a low affinity metal-binding site. The true nature of the physiological cofactor is under debate. The enzyme is active with cobalt, zinc, manganese or divalent iron ions. Most likely, methionine aminopeptidases function as mononuclear Fe(2+)-metalloproteases under physiological conditions, and the catalytically relevant metal-binding site has been assigned to the histidine-containing high-affinity site.</text>
</comment>
<evidence type="ECO:0000256" key="4">
    <source>
        <dbReference type="ARBA" id="ARBA00022723"/>
    </source>
</evidence>
<dbReference type="PRINTS" id="PR00599">
    <property type="entry name" value="MAPEPTIDASE"/>
</dbReference>
<dbReference type="EC" id="3.4.11.18" evidence="6 7"/>
<feature type="binding site" evidence="6">
    <location>
        <position position="181"/>
    </location>
    <ligand>
        <name>substrate</name>
    </ligand>
</feature>
<dbReference type="GO" id="GO:0046872">
    <property type="term" value="F:metal ion binding"/>
    <property type="evidence" value="ECO:0007669"/>
    <property type="project" value="UniProtKB-UniRule"/>
</dbReference>
<dbReference type="GO" id="GO:0070006">
    <property type="term" value="F:metalloaminopeptidase activity"/>
    <property type="evidence" value="ECO:0007669"/>
    <property type="project" value="UniProtKB-UniRule"/>
</dbReference>
<feature type="binding site" evidence="6">
    <location>
        <position position="111"/>
    </location>
    <ligand>
        <name>a divalent metal cation</name>
        <dbReference type="ChEBI" id="CHEBI:60240"/>
        <label>1</label>
    </ligand>
</feature>
<comment type="similarity">
    <text evidence="6">Belongs to the peptidase M24A family. Methionine aminopeptidase type 1 subfamily.</text>
</comment>
<dbReference type="InterPro" id="IPR036005">
    <property type="entry name" value="Creatinase/aminopeptidase-like"/>
</dbReference>
<comment type="catalytic activity">
    <reaction evidence="6 7">
        <text>Release of N-terminal amino acids, preferentially methionine, from peptides and arylamides.</text>
        <dbReference type="EC" id="3.4.11.18"/>
    </reaction>
</comment>
<dbReference type="EMBL" id="MHTH01000019">
    <property type="protein sequence ID" value="OHA57949.1"/>
    <property type="molecule type" value="Genomic_DNA"/>
</dbReference>
<protein>
    <recommendedName>
        <fullName evidence="6 7">Methionine aminopeptidase</fullName>
        <shortName evidence="6">MAP</shortName>
        <shortName evidence="6">MetAP</shortName>
        <ecNumber evidence="6 7">3.4.11.18</ecNumber>
    </recommendedName>
    <alternativeName>
        <fullName evidence="6">Peptidase M</fullName>
    </alternativeName>
</protein>
<keyword evidence="4 6" id="KW-0479">Metal-binding</keyword>
<feature type="binding site" evidence="6">
    <location>
        <position position="111"/>
    </location>
    <ligand>
        <name>a divalent metal cation</name>
        <dbReference type="ChEBI" id="CHEBI:60240"/>
        <label>2</label>
        <note>catalytic</note>
    </ligand>
</feature>
<dbReference type="CDD" id="cd01086">
    <property type="entry name" value="MetAP1"/>
    <property type="match status" value="1"/>
</dbReference>
<dbReference type="HAMAP" id="MF_01974">
    <property type="entry name" value="MetAP_1"/>
    <property type="match status" value="1"/>
</dbReference>
<evidence type="ECO:0000259" key="8">
    <source>
        <dbReference type="Pfam" id="PF00557"/>
    </source>
</evidence>
<evidence type="ECO:0000256" key="5">
    <source>
        <dbReference type="ARBA" id="ARBA00022801"/>
    </source>
</evidence>
<feature type="binding site" evidence="6">
    <location>
        <position position="238"/>
    </location>
    <ligand>
        <name>a divalent metal cation</name>
        <dbReference type="ChEBI" id="CHEBI:60240"/>
        <label>1</label>
    </ligand>
</feature>
<evidence type="ECO:0000256" key="1">
    <source>
        <dbReference type="ARBA" id="ARBA00002521"/>
    </source>
</evidence>
<feature type="domain" description="Peptidase M24" evidence="8">
    <location>
        <begin position="13"/>
        <end position="245"/>
    </location>
</feature>
<dbReference type="Gene3D" id="3.90.230.10">
    <property type="entry name" value="Creatinase/methionine aminopeptidase superfamily"/>
    <property type="match status" value="1"/>
</dbReference>
<evidence type="ECO:0000256" key="6">
    <source>
        <dbReference type="HAMAP-Rule" id="MF_01974"/>
    </source>
</evidence>
<dbReference type="NCBIfam" id="TIGR00500">
    <property type="entry name" value="met_pdase_I"/>
    <property type="match status" value="1"/>
</dbReference>
<dbReference type="SUPFAM" id="SSF55920">
    <property type="entry name" value="Creatinase/aminopeptidase"/>
    <property type="match status" value="1"/>
</dbReference>
<dbReference type="GO" id="GO:0005829">
    <property type="term" value="C:cytosol"/>
    <property type="evidence" value="ECO:0007669"/>
    <property type="project" value="TreeGrafter"/>
</dbReference>
<evidence type="ECO:0000256" key="3">
    <source>
        <dbReference type="ARBA" id="ARBA00022670"/>
    </source>
</evidence>